<feature type="domain" description="NarG-like" evidence="18">
    <location>
        <begin position="7"/>
        <end position="219"/>
    </location>
</feature>
<evidence type="ECO:0000256" key="2">
    <source>
        <dbReference type="ARBA" id="ARBA00012500"/>
    </source>
</evidence>
<evidence type="ECO:0000259" key="18">
    <source>
        <dbReference type="Pfam" id="PF02665"/>
    </source>
</evidence>
<dbReference type="GO" id="GO:0009325">
    <property type="term" value="C:nitrate reductase complex"/>
    <property type="evidence" value="ECO:0007669"/>
    <property type="project" value="InterPro"/>
</dbReference>
<comment type="catalytic activity">
    <reaction evidence="14">
        <text>nitrate + a quinol = a quinone + nitrite + H2O</text>
        <dbReference type="Rhea" id="RHEA:56144"/>
        <dbReference type="ChEBI" id="CHEBI:15377"/>
        <dbReference type="ChEBI" id="CHEBI:16301"/>
        <dbReference type="ChEBI" id="CHEBI:17632"/>
        <dbReference type="ChEBI" id="CHEBI:24646"/>
        <dbReference type="ChEBI" id="CHEBI:132124"/>
        <dbReference type="EC" id="1.7.5.1"/>
    </reaction>
</comment>
<dbReference type="GO" id="GO:0046872">
    <property type="term" value="F:metal ion binding"/>
    <property type="evidence" value="ECO:0007669"/>
    <property type="project" value="UniProtKB-KW"/>
</dbReference>
<keyword evidence="11 16" id="KW-0408">Iron</keyword>
<dbReference type="PANTHER" id="PTHR30598">
    <property type="entry name" value="NITRATE REDUCTASE PRIVATE CHAPERONE, REDOX ENZYME MATURATION PROTEIN REMP FAMILY"/>
    <property type="match status" value="1"/>
</dbReference>
<evidence type="ECO:0000256" key="4">
    <source>
        <dbReference type="ARBA" id="ARBA00022475"/>
    </source>
</evidence>
<evidence type="ECO:0000256" key="9">
    <source>
        <dbReference type="ARBA" id="ARBA00022989"/>
    </source>
</evidence>
<organism evidence="19 20">
    <name type="scientific">Desulfovibrio fairfieldensis</name>
    <dbReference type="NCBI Taxonomy" id="44742"/>
    <lineage>
        <taxon>Bacteria</taxon>
        <taxon>Pseudomonadati</taxon>
        <taxon>Thermodesulfobacteriota</taxon>
        <taxon>Desulfovibrionia</taxon>
        <taxon>Desulfovibrionales</taxon>
        <taxon>Desulfovibrionaceae</taxon>
        <taxon>Desulfovibrio</taxon>
    </lineage>
</organism>
<evidence type="ECO:0000256" key="11">
    <source>
        <dbReference type="ARBA" id="ARBA00023004"/>
    </source>
</evidence>
<keyword evidence="4" id="KW-1003">Cell membrane</keyword>
<keyword evidence="20" id="KW-1185">Reference proteome</keyword>
<dbReference type="GO" id="GO:0160182">
    <property type="term" value="F:nitrate reductase (quinone) activity"/>
    <property type="evidence" value="ECO:0007669"/>
    <property type="project" value="UniProtKB-EC"/>
</dbReference>
<dbReference type="GO" id="GO:0005886">
    <property type="term" value="C:plasma membrane"/>
    <property type="evidence" value="ECO:0007669"/>
    <property type="project" value="UniProtKB-SubCell"/>
</dbReference>
<feature type="transmembrane region" description="Helical" evidence="17">
    <location>
        <begin position="91"/>
        <end position="114"/>
    </location>
</feature>
<keyword evidence="10" id="KW-0560">Oxidoreductase</keyword>
<dbReference type="GO" id="GO:0019645">
    <property type="term" value="P:anaerobic electron transport chain"/>
    <property type="evidence" value="ECO:0007669"/>
    <property type="project" value="UniProtKB-ARBA"/>
</dbReference>
<keyword evidence="7" id="KW-0479">Metal-binding</keyword>
<evidence type="ECO:0000256" key="5">
    <source>
        <dbReference type="ARBA" id="ARBA00022617"/>
    </source>
</evidence>
<evidence type="ECO:0000256" key="13">
    <source>
        <dbReference type="ARBA" id="ARBA00023136"/>
    </source>
</evidence>
<evidence type="ECO:0000256" key="8">
    <source>
        <dbReference type="ARBA" id="ARBA00022982"/>
    </source>
</evidence>
<evidence type="ECO:0000256" key="3">
    <source>
        <dbReference type="ARBA" id="ARBA00022448"/>
    </source>
</evidence>
<keyword evidence="5 16" id="KW-0349">Heme</keyword>
<dbReference type="EMBL" id="CP014229">
    <property type="protein sequence ID" value="AMD91603.1"/>
    <property type="molecule type" value="Genomic_DNA"/>
</dbReference>
<keyword evidence="6 17" id="KW-0812">Transmembrane</keyword>
<feature type="binding site" description="axial binding residue" evidence="16">
    <location>
        <position position="200"/>
    </location>
    <ligand>
        <name>heme b</name>
        <dbReference type="ChEBI" id="CHEBI:60344"/>
        <label>1</label>
    </ligand>
    <ligandPart>
        <name>Fe</name>
        <dbReference type="ChEBI" id="CHEBI:18248"/>
    </ligandPart>
</feature>
<dbReference type="InterPro" id="IPR051936">
    <property type="entry name" value="Heme-iron_electron_transfer"/>
</dbReference>
<evidence type="ECO:0000256" key="15">
    <source>
        <dbReference type="ARBA" id="ARBA00063882"/>
    </source>
</evidence>
<keyword evidence="8" id="KW-0249">Electron transport</keyword>
<evidence type="ECO:0000256" key="10">
    <source>
        <dbReference type="ARBA" id="ARBA00023002"/>
    </source>
</evidence>
<keyword evidence="9 17" id="KW-1133">Transmembrane helix</keyword>
<dbReference type="GO" id="GO:0020037">
    <property type="term" value="F:heme binding"/>
    <property type="evidence" value="ECO:0007669"/>
    <property type="project" value="TreeGrafter"/>
</dbReference>
<dbReference type="InterPro" id="IPR003816">
    <property type="entry name" value="Nitrate_red_gam"/>
</dbReference>
<dbReference type="GO" id="GO:0042128">
    <property type="term" value="P:nitrate assimilation"/>
    <property type="evidence" value="ECO:0007669"/>
    <property type="project" value="UniProtKB-KW"/>
</dbReference>
<protein>
    <recommendedName>
        <fullName evidence="2">nitrate reductase (quinone)</fullName>
        <ecNumber evidence="2">1.7.5.1</ecNumber>
    </recommendedName>
</protein>
<feature type="binding site" description="axial binding residue" evidence="16">
    <location>
        <position position="55"/>
    </location>
    <ligand>
        <name>heme b</name>
        <dbReference type="ChEBI" id="CHEBI:60344"/>
        <label>1</label>
    </ligand>
    <ligandPart>
        <name>Fe</name>
        <dbReference type="ChEBI" id="CHEBI:18248"/>
    </ligandPart>
</feature>
<dbReference type="EC" id="1.7.5.1" evidence="2"/>
<dbReference type="NCBIfam" id="TIGR00351">
    <property type="entry name" value="narI"/>
    <property type="match status" value="1"/>
</dbReference>
<feature type="transmembrane region" description="Helical" evidence="17">
    <location>
        <begin position="46"/>
        <end position="71"/>
    </location>
</feature>
<feature type="transmembrane region" description="Helical" evidence="17">
    <location>
        <begin position="6"/>
        <end position="25"/>
    </location>
</feature>
<sequence>MKLFIAAFAVYPYICLTLLTGGLLLRYTYAQEEWNARSSQFLESRMLRCGSLIFHIGILLSLGGHIVGLVLPPEALRAVGVSAQAHAQIAGLAGMLIAPMVLLGVGILLLRRIICLPVRLTTRRTDIIVLLLIGFNAATGMYQAYAAHFDAFTTIGPWVRGILTLAPAPGRMIYVPLFLQLHVLSGLTIFALLPFTRLVHIFSVPLSYVTFPFTIYRRRWGGV</sequence>
<dbReference type="STRING" id="44742.AXF13_11920"/>
<evidence type="ECO:0000256" key="1">
    <source>
        <dbReference type="ARBA" id="ARBA00004651"/>
    </source>
</evidence>
<keyword evidence="12" id="KW-0534">Nitrate assimilation</keyword>
<feature type="binding site" description="axial binding residue" evidence="16">
    <location>
        <position position="65"/>
    </location>
    <ligand>
        <name>heme b</name>
        <dbReference type="ChEBI" id="CHEBI:60344"/>
        <label>1</label>
    </ligand>
    <ligandPart>
        <name>Fe</name>
        <dbReference type="ChEBI" id="CHEBI:18248"/>
    </ligandPart>
</feature>
<accession>A0A0X8JNE6</accession>
<dbReference type="GO" id="GO:0009055">
    <property type="term" value="F:electron transfer activity"/>
    <property type="evidence" value="ECO:0007669"/>
    <property type="project" value="TreeGrafter"/>
</dbReference>
<evidence type="ECO:0000256" key="12">
    <source>
        <dbReference type="ARBA" id="ARBA00023063"/>
    </source>
</evidence>
<comment type="subunit">
    <text evidence="15">Dimer of heterotrimers each composed of an alpha, a beta and a gamma chain. Alpha and beta are catalytic chains; gamma chains are involved in binding the enzyme complex to the cytoplasmic membrane.</text>
</comment>
<comment type="subcellular location">
    <subcellularLocation>
        <location evidence="1">Cell membrane</location>
        <topology evidence="1">Multi-pass membrane protein</topology>
    </subcellularLocation>
</comment>
<evidence type="ECO:0000256" key="14">
    <source>
        <dbReference type="ARBA" id="ARBA00048294"/>
    </source>
</evidence>
<dbReference type="Pfam" id="PF02665">
    <property type="entry name" value="Nitrate_red_gam"/>
    <property type="match status" value="1"/>
</dbReference>
<evidence type="ECO:0000256" key="6">
    <source>
        <dbReference type="ARBA" id="ARBA00022692"/>
    </source>
</evidence>
<dbReference type="InterPro" id="IPR036197">
    <property type="entry name" value="NarG-like_sf"/>
</dbReference>
<evidence type="ECO:0000313" key="19">
    <source>
        <dbReference type="EMBL" id="AMD91603.1"/>
    </source>
</evidence>
<dbReference type="Proteomes" id="UP000069241">
    <property type="component" value="Chromosome"/>
</dbReference>
<evidence type="ECO:0000313" key="20">
    <source>
        <dbReference type="Proteomes" id="UP000069241"/>
    </source>
</evidence>
<evidence type="ECO:0000256" key="7">
    <source>
        <dbReference type="ARBA" id="ARBA00022723"/>
    </source>
</evidence>
<feature type="transmembrane region" description="Helical" evidence="17">
    <location>
        <begin position="173"/>
        <end position="193"/>
    </location>
</feature>
<dbReference type="SUPFAM" id="SSF103501">
    <property type="entry name" value="Respiratory nitrate reductase 1 gamma chain"/>
    <property type="match status" value="1"/>
</dbReference>
<keyword evidence="3" id="KW-0813">Transport</keyword>
<gene>
    <name evidence="19" type="ORF">AXF13_11920</name>
</gene>
<feature type="transmembrane region" description="Helical" evidence="17">
    <location>
        <begin position="126"/>
        <end position="145"/>
    </location>
</feature>
<keyword evidence="13 17" id="KW-0472">Membrane</keyword>
<dbReference type="AlphaFoldDB" id="A0A0X8JNE6"/>
<dbReference type="FunFam" id="1.20.950.20:FF:000001">
    <property type="entry name" value="Respiratory nitrate reductase subunit gamma"/>
    <property type="match status" value="1"/>
</dbReference>
<dbReference type="KEGG" id="dfi:AXF13_11920"/>
<dbReference type="PANTHER" id="PTHR30598:SF3">
    <property type="entry name" value="RESPIRATORY NITRATE REDUCTASE 1 GAMMA CHAIN"/>
    <property type="match status" value="1"/>
</dbReference>
<evidence type="ECO:0000256" key="16">
    <source>
        <dbReference type="PIRSR" id="PIRSR603816-1"/>
    </source>
</evidence>
<dbReference type="InterPro" id="IPR023234">
    <property type="entry name" value="NarG-like_domain"/>
</dbReference>
<evidence type="ECO:0000256" key="17">
    <source>
        <dbReference type="SAM" id="Phobius"/>
    </source>
</evidence>
<reference evidence="20" key="1">
    <citation type="submission" date="2016-02" db="EMBL/GenBank/DDBJ databases">
        <authorList>
            <person name="Holder M.E."/>
            <person name="Ajami N.J."/>
            <person name="Petrosino J.F."/>
        </authorList>
    </citation>
    <scope>NUCLEOTIDE SEQUENCE [LARGE SCALE GENOMIC DNA]</scope>
    <source>
        <strain evidence="20">CCUG 45958</strain>
    </source>
</reference>
<name>A0A0X8JNE6_9BACT</name>
<feature type="binding site" description="axial binding residue" evidence="16">
    <location>
        <position position="182"/>
    </location>
    <ligand>
        <name>heme b</name>
        <dbReference type="ChEBI" id="CHEBI:60344"/>
        <label>1</label>
    </ligand>
    <ligandPart>
        <name>Fe</name>
        <dbReference type="ChEBI" id="CHEBI:18248"/>
    </ligandPart>
</feature>
<dbReference type="Gene3D" id="1.20.950.20">
    <property type="entry name" value="Transmembrane di-heme cytochromes, Chain C"/>
    <property type="match status" value="1"/>
</dbReference>
<proteinExistence type="predicted"/>